<comment type="similarity">
    <text evidence="1">Belongs to the AIM41 family.</text>
</comment>
<evidence type="ECO:0000313" key="2">
    <source>
        <dbReference type="EMBL" id="KAK6350816.1"/>
    </source>
</evidence>
<dbReference type="Gene3D" id="1.10.1510.10">
    <property type="entry name" value="Uncharacterised protein YqeY/AIM41 PF09424, N-terminal domain"/>
    <property type="match status" value="1"/>
</dbReference>
<dbReference type="Pfam" id="PF09424">
    <property type="entry name" value="YqeY"/>
    <property type="match status" value="1"/>
</dbReference>
<protein>
    <recommendedName>
        <fullName evidence="1">Altered inheritance of mitochondria protein 41</fullName>
    </recommendedName>
</protein>
<gene>
    <name evidence="1" type="primary">AIM41</name>
    <name evidence="2" type="ORF">TWF718_004002</name>
</gene>
<dbReference type="InterPro" id="IPR019004">
    <property type="entry name" value="YqeY/Aim41"/>
</dbReference>
<dbReference type="SUPFAM" id="SSF89095">
    <property type="entry name" value="GatB/YqeY motif"/>
    <property type="match status" value="1"/>
</dbReference>
<organism evidence="2 3">
    <name type="scientific">Orbilia javanica</name>
    <dbReference type="NCBI Taxonomy" id="47235"/>
    <lineage>
        <taxon>Eukaryota</taxon>
        <taxon>Fungi</taxon>
        <taxon>Dikarya</taxon>
        <taxon>Ascomycota</taxon>
        <taxon>Pezizomycotina</taxon>
        <taxon>Orbiliomycetes</taxon>
        <taxon>Orbiliales</taxon>
        <taxon>Orbiliaceae</taxon>
        <taxon>Orbilia</taxon>
    </lineage>
</organism>
<dbReference type="InterPro" id="IPR003789">
    <property type="entry name" value="Asn/Gln_tRNA_amidoTrase-B-like"/>
</dbReference>
<proteinExistence type="inferred from homology"/>
<dbReference type="GO" id="GO:0016884">
    <property type="term" value="F:carbon-nitrogen ligase activity, with glutamine as amido-N-donor"/>
    <property type="evidence" value="ECO:0007669"/>
    <property type="project" value="UniProtKB-UniRule"/>
</dbReference>
<keyword evidence="3" id="KW-1185">Reference proteome</keyword>
<dbReference type="GO" id="GO:0005739">
    <property type="term" value="C:mitochondrion"/>
    <property type="evidence" value="ECO:0007669"/>
    <property type="project" value="UniProtKB-SubCell"/>
</dbReference>
<dbReference type="PANTHER" id="PTHR28055:SF1">
    <property type="entry name" value="ALTERED INHERITANCE OF MITOCHONDRIA PROTEIN 41, MITOCHONDRIAL"/>
    <property type="match status" value="1"/>
</dbReference>
<comment type="subcellular location">
    <subcellularLocation>
        <location evidence="1">Mitochondrion</location>
    </subcellularLocation>
</comment>
<dbReference type="InterPro" id="IPR042184">
    <property type="entry name" value="YqeY/Aim41_N"/>
</dbReference>
<name>A0AAN8RF76_9PEZI</name>
<reference evidence="2 3" key="1">
    <citation type="submission" date="2019-10" db="EMBL/GenBank/DDBJ databases">
        <authorList>
            <person name="Palmer J.M."/>
        </authorList>
    </citation>
    <scope>NUCLEOTIDE SEQUENCE [LARGE SCALE GENOMIC DNA]</scope>
    <source>
        <strain evidence="2 3">TWF718</strain>
    </source>
</reference>
<comment type="caution">
    <text evidence="2">The sequence shown here is derived from an EMBL/GenBank/DDBJ whole genome shotgun (WGS) entry which is preliminary data.</text>
</comment>
<accession>A0AAN8RF76</accession>
<keyword evidence="1" id="KW-0496">Mitochondrion</keyword>
<evidence type="ECO:0000313" key="3">
    <source>
        <dbReference type="Proteomes" id="UP001313282"/>
    </source>
</evidence>
<evidence type="ECO:0000256" key="1">
    <source>
        <dbReference type="RuleBase" id="RU365099"/>
    </source>
</evidence>
<dbReference type="Proteomes" id="UP001313282">
    <property type="component" value="Unassembled WGS sequence"/>
</dbReference>
<dbReference type="PANTHER" id="PTHR28055">
    <property type="entry name" value="ALTERED INHERITANCE OF MITOCHONDRIA PROTEIN 41, MITOCHONDRIAL"/>
    <property type="match status" value="1"/>
</dbReference>
<sequence>MFGTRRLLVSRSLSRQLVRAYSEAAAAPPAPPPLLLALRQDLKAAMKAKDKEKLNVVKAILAEISNAGMAQPPKPVKNDMDILRILQSMEKKHNIAIDSFKTAERQDLVDKEQLQLGIVKDYSSRVEVMSPEKVAEIVDEVVAKLKEKDQKFVANMGVVIRDAHARITELGGNASSADISAAARKVVDAEKAQKKP</sequence>
<dbReference type="AlphaFoldDB" id="A0AAN8RF76"/>
<dbReference type="EMBL" id="JAVHNR010000002">
    <property type="protein sequence ID" value="KAK6350816.1"/>
    <property type="molecule type" value="Genomic_DNA"/>
</dbReference>